<organism evidence="19 20">
    <name type="scientific">Helobdella robusta</name>
    <name type="common">Californian leech</name>
    <dbReference type="NCBI Taxonomy" id="6412"/>
    <lineage>
        <taxon>Eukaryota</taxon>
        <taxon>Metazoa</taxon>
        <taxon>Spiralia</taxon>
        <taxon>Lophotrochozoa</taxon>
        <taxon>Annelida</taxon>
        <taxon>Clitellata</taxon>
        <taxon>Hirudinea</taxon>
        <taxon>Rhynchobdellida</taxon>
        <taxon>Glossiphoniidae</taxon>
        <taxon>Helobdella</taxon>
    </lineage>
</organism>
<reference evidence="20" key="1">
    <citation type="submission" date="2012-12" db="EMBL/GenBank/DDBJ databases">
        <authorList>
            <person name="Hellsten U."/>
            <person name="Grimwood J."/>
            <person name="Chapman J.A."/>
            <person name="Shapiro H."/>
            <person name="Aerts A."/>
            <person name="Otillar R.P."/>
            <person name="Terry A.Y."/>
            <person name="Boore J.L."/>
            <person name="Simakov O."/>
            <person name="Marletaz F."/>
            <person name="Cho S.-J."/>
            <person name="Edsinger-Gonzales E."/>
            <person name="Havlak P."/>
            <person name="Kuo D.-H."/>
            <person name="Larsson T."/>
            <person name="Lv J."/>
            <person name="Arendt D."/>
            <person name="Savage R."/>
            <person name="Osoegawa K."/>
            <person name="de Jong P."/>
            <person name="Lindberg D.R."/>
            <person name="Seaver E.C."/>
            <person name="Weisblat D.A."/>
            <person name="Putnam N.H."/>
            <person name="Grigoriev I.V."/>
            <person name="Rokhsar D.S."/>
        </authorList>
    </citation>
    <scope>NUCLEOTIDE SEQUENCE</scope>
</reference>
<evidence type="ECO:0000256" key="13">
    <source>
        <dbReference type="ARBA" id="ARBA00023170"/>
    </source>
</evidence>
<dbReference type="Gene3D" id="3.30.200.20">
    <property type="entry name" value="Phosphorylase Kinase, domain 1"/>
    <property type="match status" value="1"/>
</dbReference>
<protein>
    <recommendedName>
        <fullName evidence="2">receptor protein-tyrosine kinase</fullName>
        <ecNumber evidence="2">2.7.10.1</ecNumber>
    </recommendedName>
</protein>
<keyword evidence="20" id="KW-1185">Reference proteome</keyword>
<evidence type="ECO:0000313" key="19">
    <source>
        <dbReference type="EnsemblMetazoa" id="HelroP194312"/>
    </source>
</evidence>
<dbReference type="GO" id="GO:0005886">
    <property type="term" value="C:plasma membrane"/>
    <property type="evidence" value="ECO:0000318"/>
    <property type="project" value="GO_Central"/>
</dbReference>
<dbReference type="EC" id="2.7.10.1" evidence="2"/>
<evidence type="ECO:0000256" key="15">
    <source>
        <dbReference type="SAM" id="MobiDB-lite"/>
    </source>
</evidence>
<dbReference type="RefSeq" id="XP_009029646.1">
    <property type="nucleotide sequence ID" value="XM_009031398.1"/>
</dbReference>
<dbReference type="AlphaFoldDB" id="T1FVX1"/>
<dbReference type="STRING" id="6412.T1FVX1"/>
<keyword evidence="13" id="KW-0675">Receptor</keyword>
<evidence type="ECO:0000256" key="8">
    <source>
        <dbReference type="ARBA" id="ARBA00022777"/>
    </source>
</evidence>
<evidence type="ECO:0000256" key="1">
    <source>
        <dbReference type="ARBA" id="ARBA00004167"/>
    </source>
</evidence>
<dbReference type="CTD" id="20212967"/>
<keyword evidence="4" id="KW-0808">Transferase</keyword>
<dbReference type="PROSITE" id="PS50011">
    <property type="entry name" value="PROTEIN_KINASE_DOM"/>
    <property type="match status" value="1"/>
</dbReference>
<evidence type="ECO:0000259" key="17">
    <source>
        <dbReference type="PROSITE" id="PS50814"/>
    </source>
</evidence>
<keyword evidence="14" id="KW-0325">Glycoprotein</keyword>
<dbReference type="Pfam" id="PF02019">
    <property type="entry name" value="WIF"/>
    <property type="match status" value="1"/>
</dbReference>
<dbReference type="GO" id="GO:0007169">
    <property type="term" value="P:cell surface receptor protein tyrosine kinase signaling pathway"/>
    <property type="evidence" value="ECO:0000318"/>
    <property type="project" value="GO_Central"/>
</dbReference>
<comment type="subcellular location">
    <subcellularLocation>
        <location evidence="1">Membrane</location>
        <topology evidence="1">Single-pass membrane protein</topology>
    </subcellularLocation>
</comment>
<feature type="region of interest" description="Disordered" evidence="15">
    <location>
        <begin position="176"/>
        <end position="225"/>
    </location>
</feature>
<dbReference type="OrthoDB" id="4062651at2759"/>
<keyword evidence="5" id="KW-0812">Transmembrane</keyword>
<proteinExistence type="predicted"/>
<evidence type="ECO:0000256" key="12">
    <source>
        <dbReference type="ARBA" id="ARBA00023137"/>
    </source>
</evidence>
<dbReference type="InterPro" id="IPR001245">
    <property type="entry name" value="Ser-Thr/Tyr_kinase_cat_dom"/>
</dbReference>
<dbReference type="PANTHER" id="PTHR24416:SF349">
    <property type="entry name" value="TYROSINE-PROTEIN KINASE RYK"/>
    <property type="match status" value="1"/>
</dbReference>
<evidence type="ECO:0000256" key="14">
    <source>
        <dbReference type="ARBA" id="ARBA00023180"/>
    </source>
</evidence>
<evidence type="ECO:0000256" key="2">
    <source>
        <dbReference type="ARBA" id="ARBA00011902"/>
    </source>
</evidence>
<dbReference type="PROSITE" id="PS50814">
    <property type="entry name" value="WIF"/>
    <property type="match status" value="1"/>
</dbReference>
<keyword evidence="7" id="KW-0547">Nucleotide-binding</keyword>
<evidence type="ECO:0000256" key="9">
    <source>
        <dbReference type="ARBA" id="ARBA00022840"/>
    </source>
</evidence>
<feature type="domain" description="WIF" evidence="17">
    <location>
        <begin position="1"/>
        <end position="125"/>
    </location>
</feature>
<dbReference type="InterPro" id="IPR003306">
    <property type="entry name" value="WIF"/>
</dbReference>
<evidence type="ECO:0000313" key="18">
    <source>
        <dbReference type="EMBL" id="ESN92270.1"/>
    </source>
</evidence>
<feature type="domain" description="Protein kinase" evidence="16">
    <location>
        <begin position="250"/>
        <end position="603"/>
    </location>
</feature>
<dbReference type="HOGENOM" id="CLU_000288_7_36_1"/>
<reference evidence="19" key="3">
    <citation type="submission" date="2015-06" db="UniProtKB">
        <authorList>
            <consortium name="EnsemblMetazoa"/>
        </authorList>
    </citation>
    <scope>IDENTIFICATION</scope>
</reference>
<dbReference type="Pfam" id="PF07714">
    <property type="entry name" value="PK_Tyr_Ser-Thr"/>
    <property type="match status" value="1"/>
</dbReference>
<dbReference type="InterPro" id="IPR000719">
    <property type="entry name" value="Prot_kinase_dom"/>
</dbReference>
<dbReference type="GeneID" id="20212967"/>
<reference evidence="18 20" key="2">
    <citation type="journal article" date="2013" name="Nature">
        <title>Insights into bilaterian evolution from three spiralian genomes.</title>
        <authorList>
            <person name="Simakov O."/>
            <person name="Marletaz F."/>
            <person name="Cho S.J."/>
            <person name="Edsinger-Gonzales E."/>
            <person name="Havlak P."/>
            <person name="Hellsten U."/>
            <person name="Kuo D.H."/>
            <person name="Larsson T."/>
            <person name="Lv J."/>
            <person name="Arendt D."/>
            <person name="Savage R."/>
            <person name="Osoegawa K."/>
            <person name="de Jong P."/>
            <person name="Grimwood J."/>
            <person name="Chapman J.A."/>
            <person name="Shapiro H."/>
            <person name="Aerts A."/>
            <person name="Otillar R.P."/>
            <person name="Terry A.Y."/>
            <person name="Boore J.L."/>
            <person name="Grigoriev I.V."/>
            <person name="Lindberg D.R."/>
            <person name="Seaver E.C."/>
            <person name="Weisblat D.A."/>
            <person name="Putnam N.H."/>
            <person name="Rokhsar D.S."/>
        </authorList>
    </citation>
    <scope>NUCLEOTIDE SEQUENCE</scope>
</reference>
<evidence type="ECO:0000256" key="11">
    <source>
        <dbReference type="ARBA" id="ARBA00023136"/>
    </source>
</evidence>
<keyword evidence="3" id="KW-0597">Phosphoprotein</keyword>
<dbReference type="InterPro" id="IPR050122">
    <property type="entry name" value="RTK"/>
</dbReference>
<dbReference type="GO" id="GO:0005524">
    <property type="term" value="F:ATP binding"/>
    <property type="evidence" value="ECO:0007669"/>
    <property type="project" value="UniProtKB-KW"/>
</dbReference>
<dbReference type="SMART" id="SM00220">
    <property type="entry name" value="S_TKc"/>
    <property type="match status" value="1"/>
</dbReference>
<dbReference type="InParanoid" id="T1FVX1"/>
<dbReference type="GO" id="GO:0043235">
    <property type="term" value="C:receptor complex"/>
    <property type="evidence" value="ECO:0000318"/>
    <property type="project" value="GO_Central"/>
</dbReference>
<keyword evidence="10" id="KW-1133">Transmembrane helix</keyword>
<feature type="compositionally biased region" description="Low complexity" evidence="15">
    <location>
        <begin position="178"/>
        <end position="200"/>
    </location>
</feature>
<dbReference type="GO" id="GO:0010976">
    <property type="term" value="P:positive regulation of neuron projection development"/>
    <property type="evidence" value="ECO:0000318"/>
    <property type="project" value="GO_Central"/>
</dbReference>
<name>T1FVX1_HELRO</name>
<dbReference type="KEGG" id="hro:HELRODRAFT_194312"/>
<dbReference type="FunFam" id="1.10.510.10:FF:000165">
    <property type="entry name" value="Tyrosine-protein kinase RYK"/>
    <property type="match status" value="1"/>
</dbReference>
<keyword evidence="12" id="KW-0829">Tyrosine-protein kinase</keyword>
<keyword evidence="9" id="KW-0067">ATP-binding</keyword>
<evidence type="ECO:0000313" key="20">
    <source>
        <dbReference type="Proteomes" id="UP000015101"/>
    </source>
</evidence>
<dbReference type="GO" id="GO:0051897">
    <property type="term" value="P:positive regulation of phosphatidylinositol 3-kinase/protein kinase B signal transduction"/>
    <property type="evidence" value="ECO:0000318"/>
    <property type="project" value="GO_Central"/>
</dbReference>
<feature type="compositionally biased region" description="Low complexity" evidence="15">
    <location>
        <begin position="210"/>
        <end position="219"/>
    </location>
</feature>
<gene>
    <name evidence="19" type="primary">20212967</name>
    <name evidence="18" type="ORF">HELRODRAFT_194312</name>
</gene>
<dbReference type="Proteomes" id="UP000015101">
    <property type="component" value="Unassembled WGS sequence"/>
</dbReference>
<accession>T1FVX1</accession>
<keyword evidence="8" id="KW-0418">Kinase</keyword>
<dbReference type="GO" id="GO:0007409">
    <property type="term" value="P:axonogenesis"/>
    <property type="evidence" value="ECO:0000318"/>
    <property type="project" value="GO_Central"/>
</dbReference>
<dbReference type="InterPro" id="IPR038677">
    <property type="entry name" value="WIF_sf"/>
</dbReference>
<evidence type="ECO:0000259" key="16">
    <source>
        <dbReference type="PROSITE" id="PS50011"/>
    </source>
</evidence>
<dbReference type="eggNOG" id="KOG1024">
    <property type="taxonomic scope" value="Eukaryota"/>
</dbReference>
<dbReference type="Gene3D" id="2.60.40.2170">
    <property type="entry name" value="Wnt, WIF domain"/>
    <property type="match status" value="1"/>
</dbReference>
<dbReference type="GO" id="GO:0004713">
    <property type="term" value="F:protein tyrosine kinase activity"/>
    <property type="evidence" value="ECO:0007669"/>
    <property type="project" value="UniProtKB-KW"/>
</dbReference>
<dbReference type="SUPFAM" id="SSF56112">
    <property type="entry name" value="Protein kinase-like (PK-like)"/>
    <property type="match status" value="1"/>
</dbReference>
<evidence type="ECO:0000256" key="4">
    <source>
        <dbReference type="ARBA" id="ARBA00022679"/>
    </source>
</evidence>
<sequence>MHYVENGVPKINSHTVLVIPNNINDIYFNWHQSTHSQDDSKLTYKIWFKLSNDNIISHPTMSVKGEGEVPTIDSVFRVTVQCLSAQHHAQHQQPRVDGVVDVAMYIQHNAHCLGQVQNGNVFKLAMKHSYRNKWPSNLNATGQLSTSRKSIYDTFGENCKLFPMARTPIDEEMMVLRSSSHSDQQLRQQQQQQSQQQQQQYEKHQHHKSQTQQRHQQQQQDHRQDLSYSYLRSADIKMSLQELEIDASSVAIEDLIMEGSYGRIFSGRLIGSREIVEKKQVDRKVVIKTLTGDATEEQTYNFLKSGCLMKDLKSDNLAVLLFACIQKDTRPMLIYASDSSLDHNHSRQHSKNSCSSIKYNNNNNYNNSNNRNNNNGSNNGGSINCSINVDSLFGVNLKRFLITCCSPADYMLISNNNNNNNNNNNINNKNIMQHKQQQPINLQQLVYMGIQIAHGVHYMHKKHLIHKDLGTRNCVVNNQLHVKVTDSALTADMFPDDYDWSDSNDPRPIRWLALEALSNGVYSASSDTWAFGVLLWELMTLCTLPYDKIAPEKIIDHLQDGYRLSQPDDCPDELFAMMACCWSQSAEDRPAIIQLQLCLQDFYSKLI</sequence>
<evidence type="ECO:0000256" key="6">
    <source>
        <dbReference type="ARBA" id="ARBA00022729"/>
    </source>
</evidence>
<dbReference type="PANTHER" id="PTHR24416">
    <property type="entry name" value="TYROSINE-PROTEIN KINASE RECEPTOR"/>
    <property type="match status" value="1"/>
</dbReference>
<dbReference type="EnsemblMetazoa" id="HelroT194312">
    <property type="protein sequence ID" value="HelroP194312"/>
    <property type="gene ID" value="HelroG194312"/>
</dbReference>
<dbReference type="Gene3D" id="1.10.510.10">
    <property type="entry name" value="Transferase(Phosphotransferase) domain 1"/>
    <property type="match status" value="1"/>
</dbReference>
<evidence type="ECO:0000256" key="3">
    <source>
        <dbReference type="ARBA" id="ARBA00022553"/>
    </source>
</evidence>
<keyword evidence="11" id="KW-0472">Membrane</keyword>
<keyword evidence="6" id="KW-0732">Signal</keyword>
<feature type="region of interest" description="Disordered" evidence="15">
    <location>
        <begin position="340"/>
        <end position="375"/>
    </location>
</feature>
<dbReference type="EMBL" id="AMQM01007688">
    <property type="status" value="NOT_ANNOTATED_CDS"/>
    <property type="molecule type" value="Genomic_DNA"/>
</dbReference>
<evidence type="ECO:0000256" key="7">
    <source>
        <dbReference type="ARBA" id="ARBA00022741"/>
    </source>
</evidence>
<dbReference type="InterPro" id="IPR011009">
    <property type="entry name" value="Kinase-like_dom_sf"/>
</dbReference>
<evidence type="ECO:0000256" key="10">
    <source>
        <dbReference type="ARBA" id="ARBA00022989"/>
    </source>
</evidence>
<feature type="compositionally biased region" description="Low complexity" evidence="15">
    <location>
        <begin position="351"/>
        <end position="375"/>
    </location>
</feature>
<dbReference type="EMBL" id="KB097656">
    <property type="protein sequence ID" value="ESN92270.1"/>
    <property type="molecule type" value="Genomic_DNA"/>
</dbReference>
<evidence type="ECO:0000256" key="5">
    <source>
        <dbReference type="ARBA" id="ARBA00022692"/>
    </source>
</evidence>